<feature type="non-terminal residue" evidence="1">
    <location>
        <position position="1"/>
    </location>
</feature>
<dbReference type="GO" id="GO:0006941">
    <property type="term" value="P:striated muscle contraction"/>
    <property type="evidence" value="ECO:0007669"/>
    <property type="project" value="TreeGrafter"/>
</dbReference>
<dbReference type="AlphaFoldDB" id="A0A820VR72"/>
<evidence type="ECO:0000313" key="2">
    <source>
        <dbReference type="Proteomes" id="UP000663866"/>
    </source>
</evidence>
<dbReference type="GO" id="GO:0042383">
    <property type="term" value="C:sarcolemma"/>
    <property type="evidence" value="ECO:0007669"/>
    <property type="project" value="TreeGrafter"/>
</dbReference>
<dbReference type="GO" id="GO:0005219">
    <property type="term" value="F:ryanodine-sensitive calcium-release channel activity"/>
    <property type="evidence" value="ECO:0007669"/>
    <property type="project" value="TreeGrafter"/>
</dbReference>
<dbReference type="PANTHER" id="PTHR46399">
    <property type="entry name" value="B30.2/SPRY DOMAIN-CONTAINING PROTEIN"/>
    <property type="match status" value="1"/>
</dbReference>
<sequence>AFGSDVSITVRCLKVLVRAIDVSSVMKNSQEMVRASLLPLFTNIAEDLNQTVQNLEQNRYSNIKGTLQRGTTSLAYIHMVLLPMLSSLLDHLGKNHYGVDVFENEIQLAGYKILNALWIIGTKGRTFVDREWVIEELNRHRSLLGDCLSSFAACFPMAFFEPEFNGNNKHGSDVSQLSPEAHDVMTNISRTIPQLT</sequence>
<evidence type="ECO:0000313" key="1">
    <source>
        <dbReference type="EMBL" id="CAF4504519.1"/>
    </source>
</evidence>
<gene>
    <name evidence="1" type="ORF">OVN521_LOCUS40952</name>
</gene>
<reference evidence="1" key="1">
    <citation type="submission" date="2021-02" db="EMBL/GenBank/DDBJ databases">
        <authorList>
            <person name="Nowell W R."/>
        </authorList>
    </citation>
    <scope>NUCLEOTIDE SEQUENCE</scope>
</reference>
<dbReference type="EMBL" id="CAJOBG010053849">
    <property type="protein sequence ID" value="CAF4504519.1"/>
    <property type="molecule type" value="Genomic_DNA"/>
</dbReference>
<feature type="non-terminal residue" evidence="1">
    <location>
        <position position="196"/>
    </location>
</feature>
<dbReference type="PANTHER" id="PTHR46399:SF8">
    <property type="entry name" value="B30.2_SPRY DOMAIN-CONTAINING PROTEIN"/>
    <property type="match status" value="1"/>
</dbReference>
<proteinExistence type="predicted"/>
<accession>A0A820VR72</accession>
<dbReference type="GO" id="GO:0030018">
    <property type="term" value="C:Z disc"/>
    <property type="evidence" value="ECO:0007669"/>
    <property type="project" value="TreeGrafter"/>
</dbReference>
<dbReference type="GO" id="GO:0033017">
    <property type="term" value="C:sarcoplasmic reticulum membrane"/>
    <property type="evidence" value="ECO:0007669"/>
    <property type="project" value="TreeGrafter"/>
</dbReference>
<dbReference type="GO" id="GO:0005790">
    <property type="term" value="C:smooth endoplasmic reticulum"/>
    <property type="evidence" value="ECO:0007669"/>
    <property type="project" value="TreeGrafter"/>
</dbReference>
<dbReference type="GO" id="GO:0014808">
    <property type="term" value="P:release of sequestered calcium ion into cytosol by sarcoplasmic reticulum"/>
    <property type="evidence" value="ECO:0007669"/>
    <property type="project" value="TreeGrafter"/>
</dbReference>
<dbReference type="Proteomes" id="UP000663866">
    <property type="component" value="Unassembled WGS sequence"/>
</dbReference>
<dbReference type="GO" id="GO:0034704">
    <property type="term" value="C:calcium channel complex"/>
    <property type="evidence" value="ECO:0007669"/>
    <property type="project" value="TreeGrafter"/>
</dbReference>
<protein>
    <submittedName>
        <fullName evidence="1">Uncharacterized protein</fullName>
    </submittedName>
</protein>
<name>A0A820VR72_9BILA</name>
<keyword evidence="2" id="KW-1185">Reference proteome</keyword>
<organism evidence="1 2">
    <name type="scientific">Rotaria magnacalcarata</name>
    <dbReference type="NCBI Taxonomy" id="392030"/>
    <lineage>
        <taxon>Eukaryota</taxon>
        <taxon>Metazoa</taxon>
        <taxon>Spiralia</taxon>
        <taxon>Gnathifera</taxon>
        <taxon>Rotifera</taxon>
        <taxon>Eurotatoria</taxon>
        <taxon>Bdelloidea</taxon>
        <taxon>Philodinida</taxon>
        <taxon>Philodinidae</taxon>
        <taxon>Rotaria</taxon>
    </lineage>
</organism>
<comment type="caution">
    <text evidence="1">The sequence shown here is derived from an EMBL/GenBank/DDBJ whole genome shotgun (WGS) entry which is preliminary data.</text>
</comment>
<dbReference type="InterPro" id="IPR015925">
    <property type="entry name" value="Ryanodine_IP3_receptor"/>
</dbReference>